<sequence length="106" mass="11711">MDEGISAAVRSQDEGRGFDRHSSSRVLQQGAVRVEPTSSSSIVTPENPSVLHQPPTTSLKHRILKDAVTSTNLDFQILLLLALYLHVSYIPMLCNRLRAEVSLVPF</sequence>
<evidence type="ECO:0000313" key="3">
    <source>
        <dbReference type="Proteomes" id="UP000188354"/>
    </source>
</evidence>
<evidence type="ECO:0000256" key="1">
    <source>
        <dbReference type="SAM" id="MobiDB-lite"/>
    </source>
</evidence>
<feature type="compositionally biased region" description="Basic and acidic residues" evidence="1">
    <location>
        <begin position="11"/>
        <end position="22"/>
    </location>
</feature>
<evidence type="ECO:0000313" key="2">
    <source>
        <dbReference type="EMBL" id="OIW07244.1"/>
    </source>
</evidence>
<dbReference type="Gramene" id="OIW07244">
    <property type="protein sequence ID" value="OIW07244"/>
    <property type="gene ID" value="TanjilG_08359"/>
</dbReference>
<name>A0A1J7H3R1_LUPAN</name>
<feature type="region of interest" description="Disordered" evidence="1">
    <location>
        <begin position="1"/>
        <end position="55"/>
    </location>
</feature>
<accession>A0A1J7H3R1</accession>
<keyword evidence="3" id="KW-1185">Reference proteome</keyword>
<feature type="compositionally biased region" description="Polar residues" evidence="1">
    <location>
        <begin position="36"/>
        <end position="47"/>
    </location>
</feature>
<reference evidence="2 3" key="1">
    <citation type="journal article" date="2017" name="Plant Biotechnol. J.">
        <title>A comprehensive draft genome sequence for lupin (Lupinus angustifolius), an emerging health food: insights into plant-microbe interactions and legume evolution.</title>
        <authorList>
            <person name="Hane J.K."/>
            <person name="Ming Y."/>
            <person name="Kamphuis L.G."/>
            <person name="Nelson M.N."/>
            <person name="Garg G."/>
            <person name="Atkins C.A."/>
            <person name="Bayer P.E."/>
            <person name="Bravo A."/>
            <person name="Bringans S."/>
            <person name="Cannon S."/>
            <person name="Edwards D."/>
            <person name="Foley R."/>
            <person name="Gao L.L."/>
            <person name="Harrison M.J."/>
            <person name="Huang W."/>
            <person name="Hurgobin B."/>
            <person name="Li S."/>
            <person name="Liu C.W."/>
            <person name="McGrath A."/>
            <person name="Morahan G."/>
            <person name="Murray J."/>
            <person name="Weller J."/>
            <person name="Jian J."/>
            <person name="Singh K.B."/>
        </authorList>
    </citation>
    <scope>NUCLEOTIDE SEQUENCE [LARGE SCALE GENOMIC DNA]</scope>
    <source>
        <strain evidence="3">cv. Tanjil</strain>
        <tissue evidence="2">Whole plant</tissue>
    </source>
</reference>
<proteinExistence type="predicted"/>
<protein>
    <submittedName>
        <fullName evidence="2">Uncharacterized protein</fullName>
    </submittedName>
</protein>
<dbReference type="EMBL" id="CM007368">
    <property type="protein sequence ID" value="OIW07244.1"/>
    <property type="molecule type" value="Genomic_DNA"/>
</dbReference>
<dbReference type="AlphaFoldDB" id="A0A1J7H3R1"/>
<gene>
    <name evidence="2" type="ORF">TanjilG_08359</name>
</gene>
<dbReference type="Proteomes" id="UP000188354">
    <property type="component" value="Chromosome LG08"/>
</dbReference>
<organism evidence="2 3">
    <name type="scientific">Lupinus angustifolius</name>
    <name type="common">Narrow-leaved blue lupine</name>
    <dbReference type="NCBI Taxonomy" id="3871"/>
    <lineage>
        <taxon>Eukaryota</taxon>
        <taxon>Viridiplantae</taxon>
        <taxon>Streptophyta</taxon>
        <taxon>Embryophyta</taxon>
        <taxon>Tracheophyta</taxon>
        <taxon>Spermatophyta</taxon>
        <taxon>Magnoliopsida</taxon>
        <taxon>eudicotyledons</taxon>
        <taxon>Gunneridae</taxon>
        <taxon>Pentapetalae</taxon>
        <taxon>rosids</taxon>
        <taxon>fabids</taxon>
        <taxon>Fabales</taxon>
        <taxon>Fabaceae</taxon>
        <taxon>Papilionoideae</taxon>
        <taxon>50 kb inversion clade</taxon>
        <taxon>genistoids sensu lato</taxon>
        <taxon>core genistoids</taxon>
        <taxon>Genisteae</taxon>
        <taxon>Lupinus</taxon>
    </lineage>
</organism>